<evidence type="ECO:0000256" key="4">
    <source>
        <dbReference type="ARBA" id="ARBA00022741"/>
    </source>
</evidence>
<feature type="domain" description="ABC transporter" evidence="8">
    <location>
        <begin position="8"/>
        <end position="244"/>
    </location>
</feature>
<dbReference type="PANTHER" id="PTHR43790">
    <property type="entry name" value="CARBOHYDRATE TRANSPORT ATP-BINDING PROTEIN MG119-RELATED"/>
    <property type="match status" value="1"/>
</dbReference>
<dbReference type="EMBL" id="JAENHM010000044">
    <property type="protein sequence ID" value="MBK1838427.1"/>
    <property type="molecule type" value="Genomic_DNA"/>
</dbReference>
<reference evidence="10" key="1">
    <citation type="submission" date="2021-01" db="EMBL/GenBank/DDBJ databases">
        <title>Genome public.</title>
        <authorList>
            <person name="Liu C."/>
            <person name="Sun Q."/>
        </authorList>
    </citation>
    <scope>NUCLEOTIDE SEQUENCE [LARGE SCALE GENOMIC DNA]</scope>
    <source>
        <strain evidence="10">YIM B02556</strain>
    </source>
</reference>
<dbReference type="CDD" id="cd03215">
    <property type="entry name" value="ABC_Carb_Monos_II"/>
    <property type="match status" value="1"/>
</dbReference>
<keyword evidence="5 9" id="KW-0067">ATP-binding</keyword>
<evidence type="ECO:0000256" key="2">
    <source>
        <dbReference type="ARBA" id="ARBA00022475"/>
    </source>
</evidence>
<keyword evidence="3" id="KW-0762">Sugar transport</keyword>
<dbReference type="SUPFAM" id="SSF52540">
    <property type="entry name" value="P-loop containing nucleoside triphosphate hydrolases"/>
    <property type="match status" value="2"/>
</dbReference>
<comment type="caution">
    <text evidence="9">The sequence shown here is derived from an EMBL/GenBank/DDBJ whole genome shotgun (WGS) entry which is preliminary data.</text>
</comment>
<keyword evidence="4" id="KW-0547">Nucleotide-binding</keyword>
<keyword evidence="1" id="KW-0813">Transport</keyword>
<proteinExistence type="predicted"/>
<dbReference type="GO" id="GO:0005524">
    <property type="term" value="F:ATP binding"/>
    <property type="evidence" value="ECO:0007669"/>
    <property type="project" value="UniProtKB-KW"/>
</dbReference>
<dbReference type="Proteomes" id="UP000652760">
    <property type="component" value="Unassembled WGS sequence"/>
</dbReference>
<evidence type="ECO:0000313" key="9">
    <source>
        <dbReference type="EMBL" id="MBK1838427.1"/>
    </source>
</evidence>
<name>A0ABS1F571_9PROT</name>
<evidence type="ECO:0000256" key="6">
    <source>
        <dbReference type="ARBA" id="ARBA00022967"/>
    </source>
</evidence>
<keyword evidence="10" id="KW-1185">Reference proteome</keyword>
<gene>
    <name evidence="9" type="ORF">JHL17_13485</name>
</gene>
<accession>A0ABS1F571</accession>
<evidence type="ECO:0000259" key="8">
    <source>
        <dbReference type="PROSITE" id="PS50893"/>
    </source>
</evidence>
<organism evidence="9 10">
    <name type="scientific">Azospirillum endophyticum</name>
    <dbReference type="NCBI Taxonomy" id="2800326"/>
    <lineage>
        <taxon>Bacteria</taxon>
        <taxon>Pseudomonadati</taxon>
        <taxon>Pseudomonadota</taxon>
        <taxon>Alphaproteobacteria</taxon>
        <taxon>Rhodospirillales</taxon>
        <taxon>Azospirillaceae</taxon>
        <taxon>Azospirillum</taxon>
    </lineage>
</organism>
<keyword evidence="2" id="KW-1003">Cell membrane</keyword>
<evidence type="ECO:0000313" key="10">
    <source>
        <dbReference type="Proteomes" id="UP000652760"/>
    </source>
</evidence>
<evidence type="ECO:0000256" key="1">
    <source>
        <dbReference type="ARBA" id="ARBA00022448"/>
    </source>
</evidence>
<evidence type="ECO:0000256" key="7">
    <source>
        <dbReference type="ARBA" id="ARBA00023136"/>
    </source>
</evidence>
<sequence>MRDSAPLLRLTGISKSFPGVRALDGVDLTVGKGEVVALIGENGAGKSTLMKILNGIYQPDAGEIALNGAPVAFPDPHAALAHGVSMVHQEPKLCLALNVTENVLIGHLPRGRFGAIDWKRAHERTRTLLRRVGLAMEPTTPAERLSIAERQLLQIAKALASESALIVLDEPTASLTPVEVDLLFGIVRDLQAAGVSFIYISHHLEEILRIAQRVSVLKDGRKVADRLVSETSKDEMLSLMVGRSLGDRFPGKDRRAGAVALEVRGLSGRGFTDISFRVHRGEVVGVAGLVGAGRTELARAIFGADPLKGGSILVNGQPARIRNPADAIALGIAYIAEDRRDGLFMPLPVKENITCVTPEAVASAGVIRESSQRRIALDYIKRLNIRTPSPDQQIRFLSGGNQQKCILARWIIKGVQTIIFDEPTRGIDVGAKTEIYRLIDQLAREGKSVILISSELPEILGMSDRVLVMERGRLSGEVDGRDATEESLLALALPANPSSHELQP</sequence>
<dbReference type="PROSITE" id="PS50893">
    <property type="entry name" value="ABC_TRANSPORTER_2"/>
    <property type="match status" value="2"/>
</dbReference>
<dbReference type="SMART" id="SM00382">
    <property type="entry name" value="AAA"/>
    <property type="match status" value="2"/>
</dbReference>
<feature type="domain" description="ABC transporter" evidence="8">
    <location>
        <begin position="254"/>
        <end position="496"/>
    </location>
</feature>
<keyword evidence="7" id="KW-0472">Membrane</keyword>
<dbReference type="InterPro" id="IPR003439">
    <property type="entry name" value="ABC_transporter-like_ATP-bd"/>
</dbReference>
<protein>
    <submittedName>
        <fullName evidence="9">Sugar ABC transporter ATP-binding protein</fullName>
    </submittedName>
</protein>
<evidence type="ECO:0000256" key="3">
    <source>
        <dbReference type="ARBA" id="ARBA00022597"/>
    </source>
</evidence>
<dbReference type="InterPro" id="IPR050107">
    <property type="entry name" value="ABC_carbohydrate_import_ATPase"/>
</dbReference>
<dbReference type="CDD" id="cd03216">
    <property type="entry name" value="ABC_Carb_Monos_I"/>
    <property type="match status" value="1"/>
</dbReference>
<dbReference type="InterPro" id="IPR003593">
    <property type="entry name" value="AAA+_ATPase"/>
</dbReference>
<dbReference type="PANTHER" id="PTHR43790:SF3">
    <property type="entry name" value="D-ALLOSE IMPORT ATP-BINDING PROTEIN ALSA-RELATED"/>
    <property type="match status" value="1"/>
</dbReference>
<dbReference type="InterPro" id="IPR027417">
    <property type="entry name" value="P-loop_NTPase"/>
</dbReference>
<dbReference type="Gene3D" id="3.40.50.300">
    <property type="entry name" value="P-loop containing nucleotide triphosphate hydrolases"/>
    <property type="match status" value="2"/>
</dbReference>
<keyword evidence="6" id="KW-1278">Translocase</keyword>
<dbReference type="Pfam" id="PF00005">
    <property type="entry name" value="ABC_tran"/>
    <property type="match status" value="2"/>
</dbReference>
<evidence type="ECO:0000256" key="5">
    <source>
        <dbReference type="ARBA" id="ARBA00022840"/>
    </source>
</evidence>
<dbReference type="RefSeq" id="WP_200193902.1">
    <property type="nucleotide sequence ID" value="NZ_JAENHM010000044.1"/>
</dbReference>